<dbReference type="Proteomes" id="UP000309231">
    <property type="component" value="Chromosome"/>
</dbReference>
<evidence type="ECO:0008006" key="3">
    <source>
        <dbReference type="Google" id="ProtNLM"/>
    </source>
</evidence>
<reference evidence="1 2" key="2">
    <citation type="journal article" date="2019" name="Sci. Rep.">
        <title>Insight into the biology of Mycobacterium mucogenicum and Mycobacterium neoaurum clade members.</title>
        <authorList>
            <person name="Behra P.R.K."/>
            <person name="Pettersson B.M.F."/>
            <person name="Ramesh M."/>
            <person name="Dasgupta S."/>
            <person name="Kirsebom L.A."/>
        </authorList>
    </citation>
    <scope>NUCLEOTIDE SEQUENCE [LARGE SCALE GENOMIC DNA]</scope>
    <source>
        <strain evidence="1 2">DSM 44124</strain>
    </source>
</reference>
<proteinExistence type="predicted"/>
<sequence length="90" mass="10141">MAGRPHGFMLGYGLACWDLDNVIDDDGVLHDDADQVLREVGDAAVWVERSMSGRGLHVFVWGDGDARVGEHISYYSRSRFIVVTGNRYRR</sequence>
<accession>A0A8E4R7B6</accession>
<dbReference type="KEGG" id="mmuc:C1S78_027560"/>
<organism evidence="1 2">
    <name type="scientific">Mycolicibacterium mucogenicum DSM 44124</name>
    <dbReference type="NCBI Taxonomy" id="1226753"/>
    <lineage>
        <taxon>Bacteria</taxon>
        <taxon>Bacillati</taxon>
        <taxon>Actinomycetota</taxon>
        <taxon>Actinomycetes</taxon>
        <taxon>Mycobacteriales</taxon>
        <taxon>Mycobacteriaceae</taxon>
        <taxon>Mycolicibacterium</taxon>
    </lineage>
</organism>
<dbReference type="GeneID" id="76728720"/>
<keyword evidence="2" id="KW-1185">Reference proteome</keyword>
<protein>
    <recommendedName>
        <fullName evidence="3">DNA primase</fullName>
    </recommendedName>
</protein>
<dbReference type="EMBL" id="CP062008">
    <property type="protein sequence ID" value="QPG69101.1"/>
    <property type="molecule type" value="Genomic_DNA"/>
</dbReference>
<evidence type="ECO:0000313" key="1">
    <source>
        <dbReference type="EMBL" id="QPG69101.1"/>
    </source>
</evidence>
<reference evidence="1 2" key="1">
    <citation type="journal article" date="2019" name="BMC Evol. Biol.">
        <title>Comparative genomics of Mycobacterium mucogenicum and Mycobacterium neoaurum clade members emphasizing tRNA and non-coding RNA.</title>
        <authorList>
            <person name="Behra P.R.K."/>
            <person name="Pettersson B.M.F."/>
            <person name="Das S."/>
            <person name="Dasgupta S."/>
            <person name="Kirsebom L.A."/>
        </authorList>
    </citation>
    <scope>NUCLEOTIDE SEQUENCE [LARGE SCALE GENOMIC DNA]</scope>
    <source>
        <strain evidence="1 2">DSM 44124</strain>
    </source>
</reference>
<dbReference type="AlphaFoldDB" id="A0A8E4R7B6"/>
<dbReference type="RefSeq" id="WP_138158602.1">
    <property type="nucleotide sequence ID" value="NZ_ANBS01000055.1"/>
</dbReference>
<evidence type="ECO:0000313" key="2">
    <source>
        <dbReference type="Proteomes" id="UP000309231"/>
    </source>
</evidence>
<name>A0A8E4R7B6_MYCMU</name>
<gene>
    <name evidence="1" type="ORF">C1S78_027560</name>
</gene>